<evidence type="ECO:0000256" key="6">
    <source>
        <dbReference type="SAM" id="MobiDB-lite"/>
    </source>
</evidence>
<keyword evidence="10" id="KW-1185">Reference proteome</keyword>
<dbReference type="OrthoDB" id="2687452at2759"/>
<evidence type="ECO:0000313" key="9">
    <source>
        <dbReference type="EnsemblMetazoa" id="ASIC019990-PA"/>
    </source>
</evidence>
<dbReference type="InterPro" id="IPR013087">
    <property type="entry name" value="Znf_C2H2_type"/>
</dbReference>
<dbReference type="FunFam" id="3.30.160.60:FF:000446">
    <property type="entry name" value="Zinc finger protein"/>
    <property type="match status" value="1"/>
</dbReference>
<organism evidence="8">
    <name type="scientific">Anopheles sinensis</name>
    <name type="common">Mosquito</name>
    <dbReference type="NCBI Taxonomy" id="74873"/>
    <lineage>
        <taxon>Eukaryota</taxon>
        <taxon>Metazoa</taxon>
        <taxon>Ecdysozoa</taxon>
        <taxon>Arthropoda</taxon>
        <taxon>Hexapoda</taxon>
        <taxon>Insecta</taxon>
        <taxon>Pterygota</taxon>
        <taxon>Neoptera</taxon>
        <taxon>Endopterygota</taxon>
        <taxon>Diptera</taxon>
        <taxon>Nematocera</taxon>
        <taxon>Culicoidea</taxon>
        <taxon>Culicidae</taxon>
        <taxon>Anophelinae</taxon>
        <taxon>Anopheles</taxon>
    </lineage>
</organism>
<protein>
    <submittedName>
        <fullName evidence="8">AGAP000507-PA-like protein</fullName>
    </submittedName>
</protein>
<dbReference type="EMBL" id="KE525354">
    <property type="protein sequence ID" value="KFB51834.1"/>
    <property type="molecule type" value="Genomic_DNA"/>
</dbReference>
<feature type="domain" description="C2H2-type" evidence="7">
    <location>
        <begin position="40"/>
        <end position="67"/>
    </location>
</feature>
<feature type="region of interest" description="Disordered" evidence="6">
    <location>
        <begin position="1"/>
        <end position="32"/>
    </location>
</feature>
<evidence type="ECO:0000256" key="5">
    <source>
        <dbReference type="PROSITE-ProRule" id="PRU00042"/>
    </source>
</evidence>
<proteinExistence type="predicted"/>
<feature type="domain" description="C2H2-type" evidence="7">
    <location>
        <begin position="246"/>
        <end position="276"/>
    </location>
</feature>
<reference evidence="9" key="2">
    <citation type="submission" date="2020-05" db="UniProtKB">
        <authorList>
            <consortium name="EnsemblMetazoa"/>
        </authorList>
    </citation>
    <scope>IDENTIFICATION</scope>
</reference>
<dbReference type="AlphaFoldDB" id="A0A084WNP0"/>
<dbReference type="Proteomes" id="UP000030765">
    <property type="component" value="Unassembled WGS sequence"/>
</dbReference>
<dbReference type="PANTHER" id="PTHR24379:SF121">
    <property type="entry name" value="C2H2-TYPE DOMAIN-CONTAINING PROTEIN"/>
    <property type="match status" value="1"/>
</dbReference>
<feature type="domain" description="C2H2-type" evidence="7">
    <location>
        <begin position="277"/>
        <end position="306"/>
    </location>
</feature>
<dbReference type="PROSITE" id="PS00028">
    <property type="entry name" value="ZINC_FINGER_C2H2_1"/>
    <property type="match status" value="8"/>
</dbReference>
<dbReference type="PROSITE" id="PS50157">
    <property type="entry name" value="ZINC_FINGER_C2H2_2"/>
    <property type="match status" value="8"/>
</dbReference>
<dbReference type="SMART" id="SM00355">
    <property type="entry name" value="ZnF_C2H2"/>
    <property type="match status" value="9"/>
</dbReference>
<feature type="region of interest" description="Disordered" evidence="6">
    <location>
        <begin position="319"/>
        <end position="374"/>
    </location>
</feature>
<evidence type="ECO:0000256" key="4">
    <source>
        <dbReference type="ARBA" id="ARBA00022833"/>
    </source>
</evidence>
<evidence type="ECO:0000256" key="1">
    <source>
        <dbReference type="ARBA" id="ARBA00022723"/>
    </source>
</evidence>
<keyword evidence="1" id="KW-0479">Metal-binding</keyword>
<dbReference type="EnsemblMetazoa" id="ASIC019990-RA">
    <property type="protein sequence ID" value="ASIC019990-PA"/>
    <property type="gene ID" value="ASIC019990"/>
</dbReference>
<dbReference type="VEuPathDB" id="VectorBase:ASIC019990"/>
<dbReference type="OMA" id="CPYDNCH"/>
<dbReference type="VEuPathDB" id="VectorBase:ASIS016400"/>
<dbReference type="Gene3D" id="3.30.160.60">
    <property type="entry name" value="Classic Zinc Finger"/>
    <property type="match status" value="4"/>
</dbReference>
<keyword evidence="4" id="KW-0862">Zinc</keyword>
<reference evidence="8 10" key="1">
    <citation type="journal article" date="2014" name="BMC Genomics">
        <title>Genome sequence of Anopheles sinensis provides insight into genetics basis of mosquito competence for malaria parasites.</title>
        <authorList>
            <person name="Zhou D."/>
            <person name="Zhang D."/>
            <person name="Ding G."/>
            <person name="Shi L."/>
            <person name="Hou Q."/>
            <person name="Ye Y."/>
            <person name="Xu Y."/>
            <person name="Zhou H."/>
            <person name="Xiong C."/>
            <person name="Li S."/>
            <person name="Yu J."/>
            <person name="Hong S."/>
            <person name="Yu X."/>
            <person name="Zou P."/>
            <person name="Chen C."/>
            <person name="Chang X."/>
            <person name="Wang W."/>
            <person name="Lv Y."/>
            <person name="Sun Y."/>
            <person name="Ma L."/>
            <person name="Shen B."/>
            <person name="Zhu C."/>
        </authorList>
    </citation>
    <scope>NUCLEOTIDE SEQUENCE [LARGE SCALE GENOMIC DNA]</scope>
</reference>
<dbReference type="GO" id="GO:0005634">
    <property type="term" value="C:nucleus"/>
    <property type="evidence" value="ECO:0007669"/>
    <property type="project" value="UniProtKB-ARBA"/>
</dbReference>
<feature type="domain" description="C2H2-type" evidence="7">
    <location>
        <begin position="68"/>
        <end position="98"/>
    </location>
</feature>
<evidence type="ECO:0000256" key="3">
    <source>
        <dbReference type="ARBA" id="ARBA00022771"/>
    </source>
</evidence>
<feature type="compositionally biased region" description="Basic and acidic residues" evidence="6">
    <location>
        <begin position="349"/>
        <end position="366"/>
    </location>
</feature>
<keyword evidence="2" id="KW-0677">Repeat</keyword>
<evidence type="ECO:0000313" key="8">
    <source>
        <dbReference type="EMBL" id="KFB51834.1"/>
    </source>
</evidence>
<gene>
    <name evidence="8" type="ORF">ZHAS_00019990</name>
</gene>
<sequence>MVEDSGVHQPEHPLGAPVVSSSPSQDAASVKPSALKRMEYKCEFCELVFKRKDSHDRHRYSHTGKLEHPCLKPNCNKAYSNRSHLLRHMRASHFEPSDAEQSTVDCKHATCKMKFTNKQSMERHYQAKHILGKPYACGECDERFWRKLQLKRHKFKHTGQYPHKCEHCGQGYVNMKSMRDHRCTRNMQKCSDCEKEFKWWTELVAHRRLEHPTKHRCSDCSKVFHTKRSLKIHARRHLPDDEREVFECPHEGCPRFYEHRRNLYFHVRAKHEGLKKFVCTEEECGLVLATQQKLDLHMKLHKSATQSARRMKLTTKMASKAKATANETAGVSDSVPEEAADQPLADPNGNKEPDLQPGADIEKHNIESTSESELEAPLHVTNILSANLDSLKKQIDALRADMSIV</sequence>
<dbReference type="GO" id="GO:0008270">
    <property type="term" value="F:zinc ion binding"/>
    <property type="evidence" value="ECO:0007669"/>
    <property type="project" value="UniProtKB-KW"/>
</dbReference>
<evidence type="ECO:0000259" key="7">
    <source>
        <dbReference type="PROSITE" id="PS50157"/>
    </source>
</evidence>
<dbReference type="PANTHER" id="PTHR24379">
    <property type="entry name" value="KRAB AND ZINC FINGER DOMAIN-CONTAINING"/>
    <property type="match status" value="1"/>
</dbReference>
<feature type="domain" description="C2H2-type" evidence="7">
    <location>
        <begin position="188"/>
        <end position="216"/>
    </location>
</feature>
<feature type="domain" description="C2H2-type" evidence="7">
    <location>
        <begin position="104"/>
        <end position="134"/>
    </location>
</feature>
<dbReference type="Pfam" id="PF00096">
    <property type="entry name" value="zf-C2H2"/>
    <property type="match status" value="2"/>
</dbReference>
<accession>A0A084WNP0</accession>
<dbReference type="SUPFAM" id="SSF57667">
    <property type="entry name" value="beta-beta-alpha zinc fingers"/>
    <property type="match status" value="5"/>
</dbReference>
<feature type="compositionally biased region" description="Basic and acidic residues" evidence="6">
    <location>
        <begin position="1"/>
        <end position="11"/>
    </location>
</feature>
<dbReference type="InterPro" id="IPR036236">
    <property type="entry name" value="Znf_C2H2_sf"/>
</dbReference>
<feature type="domain" description="C2H2-type" evidence="7">
    <location>
        <begin position="215"/>
        <end position="242"/>
    </location>
</feature>
<dbReference type="EMBL" id="ATLV01024644">
    <property type="status" value="NOT_ANNOTATED_CDS"/>
    <property type="molecule type" value="Genomic_DNA"/>
</dbReference>
<evidence type="ECO:0000256" key="2">
    <source>
        <dbReference type="ARBA" id="ARBA00022737"/>
    </source>
</evidence>
<name>A0A084WNP0_ANOSI</name>
<dbReference type="STRING" id="74873.A0A084WNP0"/>
<keyword evidence="3 5" id="KW-0863">Zinc-finger</keyword>
<feature type="domain" description="C2H2-type" evidence="7">
    <location>
        <begin position="135"/>
        <end position="162"/>
    </location>
</feature>
<evidence type="ECO:0000313" key="10">
    <source>
        <dbReference type="Proteomes" id="UP000030765"/>
    </source>
</evidence>